<accession>B5YAZ7</accession>
<keyword evidence="1" id="KW-1133">Transmembrane helix</keyword>
<dbReference type="PROSITE" id="PS51257">
    <property type="entry name" value="PROKAR_LIPOPROTEIN"/>
    <property type="match status" value="1"/>
</dbReference>
<gene>
    <name evidence="2" type="ordered locus">DICTH_0083</name>
</gene>
<feature type="transmembrane region" description="Helical" evidence="1">
    <location>
        <begin position="6"/>
        <end position="29"/>
    </location>
</feature>
<sequence length="126" mass="14254">MLDLRILHLAIMGLGTIFYLVTSCVGFFDKGDKKINLHVELGTTTGILFIIGIFHLIMAQAVYPFFTHFYFAFSFFVILLISLILGIIYKNSKIKNKILIRRLHKSITLIGLVVLIVTIILGVRVV</sequence>
<feature type="transmembrane region" description="Helical" evidence="1">
    <location>
        <begin position="69"/>
        <end position="89"/>
    </location>
</feature>
<protein>
    <submittedName>
        <fullName evidence="2">Lipoprotein, putative</fullName>
    </submittedName>
</protein>
<dbReference type="AlphaFoldDB" id="B5YAZ7"/>
<keyword evidence="1" id="KW-0812">Transmembrane</keyword>
<dbReference type="EMBL" id="CP001146">
    <property type="protein sequence ID" value="ACI18922.1"/>
    <property type="molecule type" value="Genomic_DNA"/>
</dbReference>
<proteinExistence type="predicted"/>
<evidence type="ECO:0000313" key="2">
    <source>
        <dbReference type="EMBL" id="ACI18922.1"/>
    </source>
</evidence>
<reference evidence="2 3" key="1">
    <citation type="journal article" date="2014" name="Genome Announc.">
        <title>Complete Genome Sequence of the Extreme Thermophile Dictyoglomus thermophilum H-6-12.</title>
        <authorList>
            <person name="Coil D.A."/>
            <person name="Badger J.H."/>
            <person name="Forberger H.C."/>
            <person name="Riggs F."/>
            <person name="Madupu R."/>
            <person name="Fedorova N."/>
            <person name="Ward N."/>
            <person name="Robb F.T."/>
            <person name="Eisen J.A."/>
        </authorList>
    </citation>
    <scope>NUCLEOTIDE SEQUENCE [LARGE SCALE GENOMIC DNA]</scope>
    <source>
        <strain evidence="3">ATCC 35947 / DSM 3960 / H-6-12</strain>
    </source>
</reference>
<feature type="transmembrane region" description="Helical" evidence="1">
    <location>
        <begin position="41"/>
        <end position="63"/>
    </location>
</feature>
<dbReference type="HOGENOM" id="CLU_1977980_0_0_0"/>
<organism evidence="2 3">
    <name type="scientific">Dictyoglomus thermophilum (strain ATCC 35947 / DSM 3960 / H-6-12)</name>
    <dbReference type="NCBI Taxonomy" id="309799"/>
    <lineage>
        <taxon>Bacteria</taxon>
        <taxon>Pseudomonadati</taxon>
        <taxon>Dictyoglomota</taxon>
        <taxon>Dictyoglomia</taxon>
        <taxon>Dictyoglomales</taxon>
        <taxon>Dictyoglomaceae</taxon>
        <taxon>Dictyoglomus</taxon>
    </lineage>
</organism>
<dbReference type="RefSeq" id="WP_012547554.1">
    <property type="nucleotide sequence ID" value="NC_011297.1"/>
</dbReference>
<name>B5YAZ7_DICT6</name>
<keyword evidence="1" id="KW-0472">Membrane</keyword>
<evidence type="ECO:0000256" key="1">
    <source>
        <dbReference type="SAM" id="Phobius"/>
    </source>
</evidence>
<dbReference type="KEGG" id="dth:DICTH_0083"/>
<dbReference type="STRING" id="309799.DICTH_0083"/>
<dbReference type="Proteomes" id="UP000001733">
    <property type="component" value="Chromosome"/>
</dbReference>
<dbReference type="eggNOG" id="ENOG502ZCP2">
    <property type="taxonomic scope" value="Bacteria"/>
</dbReference>
<keyword evidence="2" id="KW-0449">Lipoprotein</keyword>
<dbReference type="PaxDb" id="309799-DICTH_0083"/>
<keyword evidence="3" id="KW-1185">Reference proteome</keyword>
<feature type="transmembrane region" description="Helical" evidence="1">
    <location>
        <begin position="109"/>
        <end position="125"/>
    </location>
</feature>
<evidence type="ECO:0000313" key="3">
    <source>
        <dbReference type="Proteomes" id="UP000001733"/>
    </source>
</evidence>